<proteinExistence type="predicted"/>
<accession>A0A0E9WAE7</accession>
<reference evidence="1" key="2">
    <citation type="journal article" date="2015" name="Fish Shellfish Immunol.">
        <title>Early steps in the European eel (Anguilla anguilla)-Vibrio vulnificus interaction in the gills: Role of the RtxA13 toxin.</title>
        <authorList>
            <person name="Callol A."/>
            <person name="Pajuelo D."/>
            <person name="Ebbesson L."/>
            <person name="Teles M."/>
            <person name="MacKenzie S."/>
            <person name="Amaro C."/>
        </authorList>
    </citation>
    <scope>NUCLEOTIDE SEQUENCE</scope>
</reference>
<dbReference type="EMBL" id="GBXM01021326">
    <property type="protein sequence ID" value="JAH87251.1"/>
    <property type="molecule type" value="Transcribed_RNA"/>
</dbReference>
<sequence length="22" mass="2362">MNVIFVGYSNASGSVVTFRLIS</sequence>
<dbReference type="AlphaFoldDB" id="A0A0E9WAE7"/>
<name>A0A0E9WAE7_ANGAN</name>
<protein>
    <submittedName>
        <fullName evidence="1">Uncharacterized protein</fullName>
    </submittedName>
</protein>
<evidence type="ECO:0000313" key="1">
    <source>
        <dbReference type="EMBL" id="JAH87251.1"/>
    </source>
</evidence>
<organism evidence="1">
    <name type="scientific">Anguilla anguilla</name>
    <name type="common">European freshwater eel</name>
    <name type="synonym">Muraena anguilla</name>
    <dbReference type="NCBI Taxonomy" id="7936"/>
    <lineage>
        <taxon>Eukaryota</taxon>
        <taxon>Metazoa</taxon>
        <taxon>Chordata</taxon>
        <taxon>Craniata</taxon>
        <taxon>Vertebrata</taxon>
        <taxon>Euteleostomi</taxon>
        <taxon>Actinopterygii</taxon>
        <taxon>Neopterygii</taxon>
        <taxon>Teleostei</taxon>
        <taxon>Anguilliformes</taxon>
        <taxon>Anguillidae</taxon>
        <taxon>Anguilla</taxon>
    </lineage>
</organism>
<reference evidence="1" key="1">
    <citation type="submission" date="2014-11" db="EMBL/GenBank/DDBJ databases">
        <authorList>
            <person name="Amaro Gonzalez C."/>
        </authorList>
    </citation>
    <scope>NUCLEOTIDE SEQUENCE</scope>
</reference>